<dbReference type="RefSeq" id="WP_135792053.1">
    <property type="nucleotide sequence ID" value="NZ_BNBQ01000007.1"/>
</dbReference>
<comment type="caution">
    <text evidence="2">The sequence shown here is derived from an EMBL/GenBank/DDBJ whole genome shotgun (WGS) entry which is preliminary data.</text>
</comment>
<evidence type="ECO:0000313" key="3">
    <source>
        <dbReference type="Proteomes" id="UP000298513"/>
    </source>
</evidence>
<name>A0A4Z1DHX6_STRGP</name>
<accession>A0A4Z1DHX6</accession>
<organism evidence="2 3">
    <name type="scientific">Streptomyces griseoluteus</name>
    <dbReference type="NCBI Taxonomy" id="29306"/>
    <lineage>
        <taxon>Bacteria</taxon>
        <taxon>Bacillati</taxon>
        <taxon>Actinomycetota</taxon>
        <taxon>Actinomycetes</taxon>
        <taxon>Kitasatosporales</taxon>
        <taxon>Streptomycetaceae</taxon>
        <taxon>Streptomyces</taxon>
    </lineage>
</organism>
<sequence>MLPHPGEWAGGFPPGPGRPAAPRLARRPHSHHWQIMRRLRTSEHESGTLDLGPARVLCAMTTCGDGCFPVSADLDAAGDVVAVRVRFPAA</sequence>
<evidence type="ECO:0000256" key="1">
    <source>
        <dbReference type="SAM" id="MobiDB-lite"/>
    </source>
</evidence>
<feature type="region of interest" description="Disordered" evidence="1">
    <location>
        <begin position="1"/>
        <end position="31"/>
    </location>
</feature>
<dbReference type="AlphaFoldDB" id="A0A4Z1DHX6"/>
<proteinExistence type="predicted"/>
<protein>
    <submittedName>
        <fullName evidence="2">Uncharacterized protein</fullName>
    </submittedName>
</protein>
<dbReference type="GeneID" id="91532600"/>
<gene>
    <name evidence="2" type="ORF">E5082_16860</name>
</gene>
<dbReference type="Proteomes" id="UP000298513">
    <property type="component" value="Unassembled WGS sequence"/>
</dbReference>
<reference evidence="2 3" key="1">
    <citation type="submission" date="2019-04" db="EMBL/GenBank/DDBJ databases">
        <title>Streptomyces sp. nov. Bv016 isolated from bark of Buahinia variegata.</title>
        <authorList>
            <person name="Kanchanasin P."/>
            <person name="Tanasupawat S."/>
            <person name="Yuki M."/>
            <person name="Kudo T."/>
        </authorList>
    </citation>
    <scope>NUCLEOTIDE SEQUENCE [LARGE SCALE GENOMIC DNA]</scope>
    <source>
        <strain evidence="2 3">JCM 4765</strain>
    </source>
</reference>
<keyword evidence="3" id="KW-1185">Reference proteome</keyword>
<evidence type="ECO:0000313" key="2">
    <source>
        <dbReference type="EMBL" id="TGN83238.1"/>
    </source>
</evidence>
<dbReference type="EMBL" id="SRRU01000005">
    <property type="protein sequence ID" value="TGN83238.1"/>
    <property type="molecule type" value="Genomic_DNA"/>
</dbReference>